<dbReference type="EC" id="3.2.1.8" evidence="10"/>
<evidence type="ECO:0000256" key="7">
    <source>
        <dbReference type="ARBA" id="ARBA00023277"/>
    </source>
</evidence>
<dbReference type="EMBL" id="CP016808">
    <property type="protein sequence ID" value="ANY70888.1"/>
    <property type="molecule type" value="Genomic_DNA"/>
</dbReference>
<dbReference type="CDD" id="cd00005">
    <property type="entry name" value="CBM9_like_1"/>
    <property type="match status" value="1"/>
</dbReference>
<evidence type="ECO:0000256" key="9">
    <source>
        <dbReference type="ARBA" id="ARBA00023326"/>
    </source>
</evidence>
<evidence type="ECO:0000259" key="11">
    <source>
        <dbReference type="PROSITE" id="PS51760"/>
    </source>
</evidence>
<dbReference type="InterPro" id="IPR010502">
    <property type="entry name" value="Carb-bd_dom_fam9"/>
</dbReference>
<evidence type="ECO:0000256" key="6">
    <source>
        <dbReference type="ARBA" id="ARBA00022801"/>
    </source>
</evidence>
<dbReference type="PROSITE" id="PS51760">
    <property type="entry name" value="GH10_2"/>
    <property type="match status" value="1"/>
</dbReference>
<evidence type="ECO:0000256" key="4">
    <source>
        <dbReference type="ARBA" id="ARBA00022651"/>
    </source>
</evidence>
<dbReference type="PANTHER" id="PTHR31490">
    <property type="entry name" value="GLYCOSYL HYDROLASE"/>
    <property type="match status" value="1"/>
</dbReference>
<dbReference type="GO" id="GO:0030246">
    <property type="term" value="F:carbohydrate binding"/>
    <property type="evidence" value="ECO:0007669"/>
    <property type="project" value="InterPro"/>
</dbReference>
<keyword evidence="6 10" id="KW-0378">Hydrolase</keyword>
<evidence type="ECO:0000313" key="12">
    <source>
        <dbReference type="EMBL" id="ANY70888.1"/>
    </source>
</evidence>
<dbReference type="GO" id="GO:0031176">
    <property type="term" value="F:endo-1,4-beta-xylanase activity"/>
    <property type="evidence" value="ECO:0007669"/>
    <property type="project" value="UniProtKB-EC"/>
</dbReference>
<comment type="pathway">
    <text evidence="2">Glycan degradation; xylan degradation.</text>
</comment>
<comment type="similarity">
    <text evidence="3 10">Belongs to the glycosyl hydrolase 10 (cellulase F) family.</text>
</comment>
<keyword evidence="5" id="KW-0677">Repeat</keyword>
<proteinExistence type="inferred from homology"/>
<keyword evidence="7 10" id="KW-0119">Carbohydrate metabolism</keyword>
<dbReference type="Pfam" id="PF02018">
    <property type="entry name" value="CBM_4_9"/>
    <property type="match status" value="1"/>
</dbReference>
<evidence type="ECO:0000256" key="2">
    <source>
        <dbReference type="ARBA" id="ARBA00004851"/>
    </source>
</evidence>
<evidence type="ECO:0000256" key="3">
    <source>
        <dbReference type="ARBA" id="ARBA00007495"/>
    </source>
</evidence>
<sequence>MKKNRLKRSISLLLVAILMMTALSLSLLPKQTNAEAGAETPSEAERLATDFEDGTTQGWHGRGGNESLTAASSAAHSGAYGLQVTGRTEGWNGPMLDLASFMEVGKTYAFSAWVRLPAGMPDSSISMMIERKTNGNMFYESVAAKTVTENGWVKLSGAYKLLQPIEALGVYFESFASPTLDFNVDDIVIEQIPDPEPIEIQQDIPSLKDVFADDFLLGSSLLVGEIEDSSGPDAQLLKKHFNSLTVGNELKWDATEPLEGQFDFARSDKIVDFAEANDTSVRGHTLIWHSQTPDWVFYDENGNLASKELLFARMKRHIDTVVGRYKGKIYAWDVVNEVIEPGDQKPNGLRNSLWYQIAGEEFIEKAFEYAHEADPEVKLFINDYNTNIPEKRQYLHDLIKRLQDKGIPVDGVGHQTHIGIADPSIQSLDDMLQAFRDLGIEQQITELDMSVYTNDTESYDTFALELQIKQANRYKEIFDVFKKHKDQITAVIFWGKDDLNTWLRTFPVTRNNWPLLFDERLQAKFAYWALVDPSKVPVETLQATATEGSAKIDGKLEEAWNRAPLVSVLKEGEAIAKFKTLWDKRYLYFTVDVSDKTANGSDAVELYIDGNNGKTTSYEADDRKYTFWRSGASKVKNANYKAIKTEGGYRIEAAVPISATVLGKELGLDVRIVDKSGSIVTKTSWNDKTNSQDADTSKFGVLKLSEGPQYAKAVKGTPVIDGSIDAVWANTKSIVTDRWVTGSSGSKAKVRTLWDGRRLYVLAEVTDSLLSKQSANVWEQDSVEIFIDQNNAASSSYQADDGQYRINFVNEQSVNPVSLSGNLISAVKRTANGYVVEASIAWIGKAPKAGELIGFDVQVNNDEDGDGDRDSVAVWNDRSGQSYQNTFGFGVLKLTGASGK</sequence>
<evidence type="ECO:0000256" key="5">
    <source>
        <dbReference type="ARBA" id="ARBA00022737"/>
    </source>
</evidence>
<organism evidence="12">
    <name type="scientific">Paenibacillus sp. BIHB 4019</name>
    <dbReference type="NCBI Taxonomy" id="1870819"/>
    <lineage>
        <taxon>Bacteria</taxon>
        <taxon>Bacillati</taxon>
        <taxon>Bacillota</taxon>
        <taxon>Bacilli</taxon>
        <taxon>Bacillales</taxon>
        <taxon>Paenibacillaceae</taxon>
        <taxon>Paenibacillus</taxon>
    </lineage>
</organism>
<dbReference type="Gene3D" id="2.60.120.260">
    <property type="entry name" value="Galactose-binding domain-like"/>
    <property type="match status" value="1"/>
</dbReference>
<gene>
    <name evidence="12" type="ORF">BBD42_20905</name>
</gene>
<dbReference type="Gene3D" id="3.20.20.80">
    <property type="entry name" value="Glycosidases"/>
    <property type="match status" value="1"/>
</dbReference>
<reference evidence="12" key="1">
    <citation type="submission" date="2016-08" db="EMBL/GenBank/DDBJ databases">
        <title>Complete Genome Seqeunce of Paenibacillus sp. BIHB 4019 from tea rhizoplane.</title>
        <authorList>
            <person name="Thakur R."/>
            <person name="Swarnkar M.K."/>
            <person name="Gulati A."/>
        </authorList>
    </citation>
    <scope>NUCLEOTIDE SEQUENCE [LARGE SCALE GENOMIC DNA]</scope>
    <source>
        <strain evidence="12">BIHB4019</strain>
    </source>
</reference>
<dbReference type="GO" id="GO:0045493">
    <property type="term" value="P:xylan catabolic process"/>
    <property type="evidence" value="ECO:0007669"/>
    <property type="project" value="UniProtKB-KW"/>
</dbReference>
<dbReference type="Pfam" id="PF06452">
    <property type="entry name" value="CBM9_1"/>
    <property type="match status" value="2"/>
</dbReference>
<dbReference type="PANTHER" id="PTHR31490:SF90">
    <property type="entry name" value="ENDO-1,4-BETA-XYLANASE A"/>
    <property type="match status" value="1"/>
</dbReference>
<keyword evidence="4 12" id="KW-0858">Xylan degradation</keyword>
<feature type="domain" description="GH10" evidence="11">
    <location>
        <begin position="201"/>
        <end position="533"/>
    </location>
</feature>
<comment type="catalytic activity">
    <reaction evidence="1 10">
        <text>Endohydrolysis of (1-&gt;4)-beta-D-xylosidic linkages in xylans.</text>
        <dbReference type="EC" id="3.2.1.8"/>
    </reaction>
</comment>
<dbReference type="SUPFAM" id="SSF49785">
    <property type="entry name" value="Galactose-binding domain-like"/>
    <property type="match status" value="1"/>
</dbReference>
<evidence type="ECO:0000256" key="8">
    <source>
        <dbReference type="ARBA" id="ARBA00023295"/>
    </source>
</evidence>
<evidence type="ECO:0000256" key="1">
    <source>
        <dbReference type="ARBA" id="ARBA00000681"/>
    </source>
</evidence>
<accession>A0A1B2DT42</accession>
<dbReference type="SUPFAM" id="SSF51445">
    <property type="entry name" value="(Trans)glycosidases"/>
    <property type="match status" value="1"/>
</dbReference>
<name>A0A1B2DT42_9BACL</name>
<dbReference type="InterPro" id="IPR001000">
    <property type="entry name" value="GH10_dom"/>
</dbReference>
<dbReference type="AlphaFoldDB" id="A0A1B2DT42"/>
<dbReference type="InterPro" id="IPR044846">
    <property type="entry name" value="GH10"/>
</dbReference>
<keyword evidence="9 10" id="KW-0624">Polysaccharide degradation</keyword>
<dbReference type="PRINTS" id="PR00134">
    <property type="entry name" value="GLHYDRLASE10"/>
</dbReference>
<dbReference type="InterPro" id="IPR008979">
    <property type="entry name" value="Galactose-bd-like_sf"/>
</dbReference>
<evidence type="ECO:0000256" key="10">
    <source>
        <dbReference type="RuleBase" id="RU361174"/>
    </source>
</evidence>
<dbReference type="SMART" id="SM00633">
    <property type="entry name" value="Glyco_10"/>
    <property type="match status" value="1"/>
</dbReference>
<dbReference type="SUPFAM" id="SSF49344">
    <property type="entry name" value="CBD9-like"/>
    <property type="match status" value="2"/>
</dbReference>
<dbReference type="InterPro" id="IPR017853">
    <property type="entry name" value="GH"/>
</dbReference>
<dbReference type="Gene3D" id="2.60.40.1190">
    <property type="match status" value="2"/>
</dbReference>
<dbReference type="Pfam" id="PF00331">
    <property type="entry name" value="Glyco_hydro_10"/>
    <property type="match status" value="1"/>
</dbReference>
<keyword evidence="8 10" id="KW-0326">Glycosidase</keyword>
<protein>
    <recommendedName>
        <fullName evidence="10">Beta-xylanase</fullName>
        <ecNumber evidence="10">3.2.1.8</ecNumber>
    </recommendedName>
</protein>
<dbReference type="InterPro" id="IPR003305">
    <property type="entry name" value="CenC_carb-bd"/>
</dbReference>